<dbReference type="InterPro" id="IPR036388">
    <property type="entry name" value="WH-like_DNA-bd_sf"/>
</dbReference>
<dbReference type="Pfam" id="PF09339">
    <property type="entry name" value="HTH_IclR"/>
    <property type="match status" value="1"/>
</dbReference>
<gene>
    <name evidence="3" type="ORF">SAMN04487967_2225</name>
</gene>
<feature type="domain" description="HTH iclR-type" evidence="2">
    <location>
        <begin position="11"/>
        <end position="56"/>
    </location>
</feature>
<reference evidence="4" key="1">
    <citation type="submission" date="2016-10" db="EMBL/GenBank/DDBJ databases">
        <authorList>
            <person name="Varghese N."/>
            <person name="Submissions S."/>
        </authorList>
    </citation>
    <scope>NUCLEOTIDE SEQUENCE [LARGE SCALE GENOMIC DNA]</scope>
    <source>
        <strain evidence="4">CGMCC 1.8981</strain>
    </source>
</reference>
<evidence type="ECO:0000259" key="2">
    <source>
        <dbReference type="Pfam" id="PF09339"/>
    </source>
</evidence>
<organism evidence="3 4">
    <name type="scientific">Natronorubrum sediminis</name>
    <dbReference type="NCBI Taxonomy" id="640943"/>
    <lineage>
        <taxon>Archaea</taxon>
        <taxon>Methanobacteriati</taxon>
        <taxon>Methanobacteriota</taxon>
        <taxon>Stenosarchaea group</taxon>
        <taxon>Halobacteria</taxon>
        <taxon>Halobacteriales</taxon>
        <taxon>Natrialbaceae</taxon>
        <taxon>Natronorubrum</taxon>
    </lineage>
</organism>
<dbReference type="OrthoDB" id="285635at2157"/>
<dbReference type="EMBL" id="FNWL01000002">
    <property type="protein sequence ID" value="SEH15752.1"/>
    <property type="molecule type" value="Genomic_DNA"/>
</dbReference>
<dbReference type="Proteomes" id="UP000199112">
    <property type="component" value="Unassembled WGS sequence"/>
</dbReference>
<dbReference type="RefSeq" id="WP_090507064.1">
    <property type="nucleotide sequence ID" value="NZ_FNWL01000002.1"/>
</dbReference>
<dbReference type="GO" id="GO:0003677">
    <property type="term" value="F:DNA binding"/>
    <property type="evidence" value="ECO:0007669"/>
    <property type="project" value="InterPro"/>
</dbReference>
<accession>A0A1H6FZC1</accession>
<sequence>MPDHEHTDPPRARDVFEALETSSPTTVVELATALDSHPATIERHCQTLQRNGSIRQCTGGMYTLAERGEDAPATSLADSHATATNPAD</sequence>
<evidence type="ECO:0000313" key="4">
    <source>
        <dbReference type="Proteomes" id="UP000199112"/>
    </source>
</evidence>
<keyword evidence="4" id="KW-1185">Reference proteome</keyword>
<dbReference type="GO" id="GO:0006355">
    <property type="term" value="P:regulation of DNA-templated transcription"/>
    <property type="evidence" value="ECO:0007669"/>
    <property type="project" value="InterPro"/>
</dbReference>
<name>A0A1H6FZC1_9EURY</name>
<dbReference type="AlphaFoldDB" id="A0A1H6FZC1"/>
<dbReference type="Gene3D" id="1.10.10.10">
    <property type="entry name" value="Winged helix-like DNA-binding domain superfamily/Winged helix DNA-binding domain"/>
    <property type="match status" value="1"/>
</dbReference>
<dbReference type="InterPro" id="IPR036390">
    <property type="entry name" value="WH_DNA-bd_sf"/>
</dbReference>
<protein>
    <submittedName>
        <fullName evidence="3">IclR helix-turn-helix domain-containing protein</fullName>
    </submittedName>
</protein>
<evidence type="ECO:0000313" key="3">
    <source>
        <dbReference type="EMBL" id="SEH15752.1"/>
    </source>
</evidence>
<proteinExistence type="predicted"/>
<dbReference type="InterPro" id="IPR005471">
    <property type="entry name" value="Tscrpt_reg_IclR_N"/>
</dbReference>
<feature type="region of interest" description="Disordered" evidence="1">
    <location>
        <begin position="68"/>
        <end position="88"/>
    </location>
</feature>
<dbReference type="SUPFAM" id="SSF46785">
    <property type="entry name" value="Winged helix' DNA-binding domain"/>
    <property type="match status" value="1"/>
</dbReference>
<evidence type="ECO:0000256" key="1">
    <source>
        <dbReference type="SAM" id="MobiDB-lite"/>
    </source>
</evidence>